<keyword evidence="3" id="KW-1185">Reference proteome</keyword>
<feature type="region of interest" description="Disordered" evidence="1">
    <location>
        <begin position="1"/>
        <end position="49"/>
    </location>
</feature>
<evidence type="ECO:0000313" key="3">
    <source>
        <dbReference type="Proteomes" id="UP000501421"/>
    </source>
</evidence>
<dbReference type="Proteomes" id="UP000501421">
    <property type="component" value="Chromosome"/>
</dbReference>
<dbReference type="AlphaFoldDB" id="A0A679FKB7"/>
<accession>A0A679FKB7</accession>
<name>A0A679FKB7_9BACL</name>
<protein>
    <submittedName>
        <fullName evidence="2">Uncharacterized protein</fullName>
    </submittedName>
</protein>
<dbReference type="RefSeq" id="WP_172418557.1">
    <property type="nucleotide sequence ID" value="NZ_AP022557.1"/>
</dbReference>
<feature type="compositionally biased region" description="Polar residues" evidence="1">
    <location>
        <begin position="8"/>
        <end position="17"/>
    </location>
</feature>
<feature type="compositionally biased region" description="Basic and acidic residues" evidence="1">
    <location>
        <begin position="40"/>
        <end position="49"/>
    </location>
</feature>
<dbReference type="EMBL" id="AP022557">
    <property type="protein sequence ID" value="BBW96250.1"/>
    <property type="molecule type" value="Genomic_DNA"/>
</dbReference>
<reference evidence="3" key="1">
    <citation type="journal article" date="2020" name="Microbiol. Resour. Announc.">
        <title>Complete Genome Sequence of Geobacillus sp. Strain E55-1, Isolated from Mine Geyser in Japan.</title>
        <authorList>
            <person name="Miyazaki K."/>
            <person name="Hase E."/>
            <person name="Tokito N."/>
        </authorList>
    </citation>
    <scope>NUCLEOTIDE SEQUENCE [LARGE SCALE GENOMIC DNA]</scope>
    <source>
        <strain evidence="3">E55-1</strain>
    </source>
</reference>
<proteinExistence type="predicted"/>
<evidence type="ECO:0000313" key="2">
    <source>
        <dbReference type="EMBL" id="BBW96250.1"/>
    </source>
</evidence>
<organism evidence="2 3">
    <name type="scientific">Geobacillus subterraneus</name>
    <dbReference type="NCBI Taxonomy" id="129338"/>
    <lineage>
        <taxon>Bacteria</taxon>
        <taxon>Bacillati</taxon>
        <taxon>Bacillota</taxon>
        <taxon>Bacilli</taxon>
        <taxon>Bacillales</taxon>
        <taxon>Anoxybacillaceae</taxon>
        <taxon>Geobacillus</taxon>
    </lineage>
</organism>
<sequence length="49" mass="5429">MTKRPNKGSRNQNTPTQDPMALLDGPVSGDNSKGRRQNKAQHDKTDEHA</sequence>
<evidence type="ECO:0000256" key="1">
    <source>
        <dbReference type="SAM" id="MobiDB-lite"/>
    </source>
</evidence>
<gene>
    <name evidence="2" type="ORF">GsuE55_10830</name>
</gene>